<comment type="caution">
    <text evidence="10">The sequence shown here is derived from an EMBL/GenBank/DDBJ whole genome shotgun (WGS) entry which is preliminary data.</text>
</comment>
<feature type="transmembrane region" description="Helical" evidence="8">
    <location>
        <begin position="103"/>
        <end position="124"/>
    </location>
</feature>
<keyword evidence="4" id="KW-1003">Cell membrane</keyword>
<dbReference type="Gene3D" id="1.20.1720.10">
    <property type="entry name" value="Multidrug resistance protein D"/>
    <property type="match status" value="1"/>
</dbReference>
<keyword evidence="8" id="KW-0997">Cell inner membrane</keyword>
<accession>A0A495BKH8</accession>
<dbReference type="InterPro" id="IPR011701">
    <property type="entry name" value="MFS"/>
</dbReference>
<dbReference type="NCBIfam" id="TIGR00710">
    <property type="entry name" value="efflux_Bcr_CflA"/>
    <property type="match status" value="1"/>
</dbReference>
<evidence type="ECO:0000256" key="6">
    <source>
        <dbReference type="ARBA" id="ARBA00022989"/>
    </source>
</evidence>
<reference evidence="10 11" key="1">
    <citation type="submission" date="2018-10" db="EMBL/GenBank/DDBJ databases">
        <title>Genomic Encyclopedia of Type Strains, Phase IV (KMG-IV): sequencing the most valuable type-strain genomes for metagenomic binning, comparative biology and taxonomic classification.</title>
        <authorList>
            <person name="Goeker M."/>
        </authorList>
    </citation>
    <scope>NUCLEOTIDE SEQUENCE [LARGE SCALE GENOMIC DNA]</scope>
    <source>
        <strain evidence="10 11">DSM 3303</strain>
    </source>
</reference>
<feature type="transmembrane region" description="Helical" evidence="8">
    <location>
        <begin position="374"/>
        <end position="392"/>
    </location>
</feature>
<dbReference type="Proteomes" id="UP000279384">
    <property type="component" value="Unassembled WGS sequence"/>
</dbReference>
<keyword evidence="6 8" id="KW-1133">Transmembrane helix</keyword>
<feature type="transmembrane region" description="Helical" evidence="8">
    <location>
        <begin position="50"/>
        <end position="66"/>
    </location>
</feature>
<evidence type="ECO:0000256" key="4">
    <source>
        <dbReference type="ARBA" id="ARBA00022475"/>
    </source>
</evidence>
<feature type="transmembrane region" description="Helical" evidence="8">
    <location>
        <begin position="78"/>
        <end position="97"/>
    </location>
</feature>
<feature type="transmembrane region" description="Helical" evidence="8">
    <location>
        <begin position="282"/>
        <end position="303"/>
    </location>
</feature>
<evidence type="ECO:0000256" key="7">
    <source>
        <dbReference type="ARBA" id="ARBA00023136"/>
    </source>
</evidence>
<evidence type="ECO:0000256" key="8">
    <source>
        <dbReference type="RuleBase" id="RU365088"/>
    </source>
</evidence>
<feature type="domain" description="Major facilitator superfamily (MFS) profile" evidence="9">
    <location>
        <begin position="12"/>
        <end position="397"/>
    </location>
</feature>
<keyword evidence="3 8" id="KW-0813">Transport</keyword>
<dbReference type="GO" id="GO:0005886">
    <property type="term" value="C:plasma membrane"/>
    <property type="evidence" value="ECO:0007669"/>
    <property type="project" value="UniProtKB-SubCell"/>
</dbReference>
<gene>
    <name evidence="10" type="ORF">C8E02_0241</name>
</gene>
<feature type="transmembrane region" description="Helical" evidence="8">
    <location>
        <begin position="166"/>
        <end position="186"/>
    </location>
</feature>
<dbReference type="InterPro" id="IPR020846">
    <property type="entry name" value="MFS_dom"/>
</dbReference>
<evidence type="ECO:0000256" key="2">
    <source>
        <dbReference type="ARBA" id="ARBA00006236"/>
    </source>
</evidence>
<dbReference type="PANTHER" id="PTHR42718">
    <property type="entry name" value="MAJOR FACILITATOR SUPERFAMILY MULTIDRUG TRANSPORTER MFSC"/>
    <property type="match status" value="1"/>
</dbReference>
<evidence type="ECO:0000256" key="3">
    <source>
        <dbReference type="ARBA" id="ARBA00022448"/>
    </source>
</evidence>
<keyword evidence="7 8" id="KW-0472">Membrane</keyword>
<evidence type="ECO:0000256" key="5">
    <source>
        <dbReference type="ARBA" id="ARBA00022692"/>
    </source>
</evidence>
<evidence type="ECO:0000313" key="10">
    <source>
        <dbReference type="EMBL" id="RKQ62185.1"/>
    </source>
</evidence>
<dbReference type="InterPro" id="IPR036259">
    <property type="entry name" value="MFS_trans_sf"/>
</dbReference>
<proteinExistence type="inferred from homology"/>
<dbReference type="RefSeq" id="WP_120809340.1">
    <property type="nucleotide sequence ID" value="NZ_RBID01000002.1"/>
</dbReference>
<dbReference type="PANTHER" id="PTHR42718:SF9">
    <property type="entry name" value="MAJOR FACILITATOR SUPERFAMILY MULTIDRUG TRANSPORTER MFSC"/>
    <property type="match status" value="1"/>
</dbReference>
<dbReference type="AlphaFoldDB" id="A0A495BKH8"/>
<dbReference type="GO" id="GO:0042910">
    <property type="term" value="F:xenobiotic transmembrane transporter activity"/>
    <property type="evidence" value="ECO:0007669"/>
    <property type="project" value="InterPro"/>
</dbReference>
<dbReference type="GO" id="GO:1990961">
    <property type="term" value="P:xenobiotic detoxification by transmembrane export across the plasma membrane"/>
    <property type="evidence" value="ECO:0007669"/>
    <property type="project" value="InterPro"/>
</dbReference>
<organism evidence="10 11">
    <name type="scientific">Vogesella indigofera</name>
    <name type="common">Pseudomonas indigofera</name>
    <dbReference type="NCBI Taxonomy" id="45465"/>
    <lineage>
        <taxon>Bacteria</taxon>
        <taxon>Pseudomonadati</taxon>
        <taxon>Pseudomonadota</taxon>
        <taxon>Betaproteobacteria</taxon>
        <taxon>Neisseriales</taxon>
        <taxon>Chromobacteriaceae</taxon>
        <taxon>Vogesella</taxon>
    </lineage>
</organism>
<dbReference type="PROSITE" id="PS50850">
    <property type="entry name" value="MFS"/>
    <property type="match status" value="1"/>
</dbReference>
<dbReference type="InterPro" id="IPR004812">
    <property type="entry name" value="Efflux_drug-R_Bcr/CmlA"/>
</dbReference>
<feature type="transmembrane region" description="Helical" evidence="8">
    <location>
        <begin position="136"/>
        <end position="160"/>
    </location>
</feature>
<feature type="transmembrane region" description="Helical" evidence="8">
    <location>
        <begin position="252"/>
        <end position="270"/>
    </location>
</feature>
<comment type="caution">
    <text evidence="8">Lacks conserved residue(s) required for the propagation of feature annotation.</text>
</comment>
<comment type="similarity">
    <text evidence="2 8">Belongs to the major facilitator superfamily. Bcr/CmlA family.</text>
</comment>
<evidence type="ECO:0000313" key="11">
    <source>
        <dbReference type="Proteomes" id="UP000279384"/>
    </source>
</evidence>
<dbReference type="SUPFAM" id="SSF103473">
    <property type="entry name" value="MFS general substrate transporter"/>
    <property type="match status" value="1"/>
</dbReference>
<keyword evidence="5 8" id="KW-0812">Transmembrane</keyword>
<dbReference type="CDD" id="cd17320">
    <property type="entry name" value="MFS_MdfA_MDR_like"/>
    <property type="match status" value="1"/>
</dbReference>
<protein>
    <recommendedName>
        <fullName evidence="8">Bcr/CflA family efflux transporter</fullName>
    </recommendedName>
</protein>
<evidence type="ECO:0000259" key="9">
    <source>
        <dbReference type="PROSITE" id="PS50850"/>
    </source>
</evidence>
<feature type="transmembrane region" description="Helical" evidence="8">
    <location>
        <begin position="218"/>
        <end position="240"/>
    </location>
</feature>
<sequence length="400" mass="43137">MPESSRQRHAVLALLLAALATLGPFSIDTFLPAMADIGVALSASPLQMQQALSVYLFCYALMMLWHGAISDSVGRRPVILVSCLCFAIASVGCAMASDLSTLLLFRGMQGLCGGAGLVVGRAIIRDRFHGHDAQRMMSQVTMLFSVSPAIAPVVGGLLFGSFGWRSIFVFMALLGLLLFAACWRSLPETLAREVRPPFAWRQLARNYLEVGRKREFQLLALAVSFNFAGFFLYIPSAPVFVMQHLGLGHDQFIWMFGPAVGGIMLGAFLSGRLAGRRNARQLVSLGYGLMFGAAALNVLSAWLLPPSVWSSVPPLALYSTGMSLSAPSITIVLMDQFPHLRGTVSSMQGFTQTMFSSLIAGVIAPLVWTSTLSLALTMSGLLLVGFLLRSAYRRRVSCAA</sequence>
<dbReference type="EMBL" id="RBID01000002">
    <property type="protein sequence ID" value="RKQ62185.1"/>
    <property type="molecule type" value="Genomic_DNA"/>
</dbReference>
<name>A0A495BKH8_VOGIN</name>
<evidence type="ECO:0000256" key="1">
    <source>
        <dbReference type="ARBA" id="ARBA00004651"/>
    </source>
</evidence>
<dbReference type="Pfam" id="PF07690">
    <property type="entry name" value="MFS_1"/>
    <property type="match status" value="1"/>
</dbReference>
<comment type="subcellular location">
    <subcellularLocation>
        <location evidence="8">Cell inner membrane</location>
        <topology evidence="8">Multi-pass membrane protein</topology>
    </subcellularLocation>
    <subcellularLocation>
        <location evidence="1">Cell membrane</location>
        <topology evidence="1">Multi-pass membrane protein</topology>
    </subcellularLocation>
</comment>